<dbReference type="Proteomes" id="UP000198923">
    <property type="component" value="Unassembled WGS sequence"/>
</dbReference>
<keyword evidence="1" id="KW-0472">Membrane</keyword>
<keyword evidence="1" id="KW-1133">Transmembrane helix</keyword>
<feature type="transmembrane region" description="Helical" evidence="1">
    <location>
        <begin position="139"/>
        <end position="165"/>
    </location>
</feature>
<sequence>MAGLGTGVNLGIGGVAALFFKLKLRLIIGNLRGETARQIGFVFSVLAAVAVAVIGFITMGLVRLAPPDMAVDLVVIAFTMFWVAWAIGPLMMFGLDDTLDPSRVALLPLTTGRLAAGMFTASVTGVWPPVTLIITSGALTGIAVGATGITTGIVAVVLLFALCIVTSRLVTTALSGALRSRRGRDLAAVSVVFVVLLSQLPNLVVNQGSALDVPRLIGDMAGVLRWTPAGMAGHAIGAGGLVALAELAAVALIVAVFGILWIAALKRALVTPDTSTQAAGVRSRSLAARVLPESAFTAVVVKELKYARRDPRGRVGWITAVAVSGVLLFSISGQGGGAAAGAWLVYFPACLSALMTALQSANAFGIDGRSLWMNAVVYGTARDLRTDLAGRHLALVVLAVPLITAVAIAGALLAGDWTFAWSAALTGWGVFGVGLAVGSVTTVLVPYTTPERLNSFSGAAPGQGGIAFLSSFGSLLVTALLALPIALPPLLGAAWWSLLAVPYGLTAAWAGRRLASALGLARMPEILAAVSRPS</sequence>
<dbReference type="RefSeq" id="WP_245690903.1">
    <property type="nucleotide sequence ID" value="NZ_FNCN01000006.1"/>
</dbReference>
<evidence type="ECO:0000313" key="2">
    <source>
        <dbReference type="EMBL" id="SDG66353.1"/>
    </source>
</evidence>
<dbReference type="AlphaFoldDB" id="A0A1G7W317"/>
<feature type="transmembrane region" description="Helical" evidence="1">
    <location>
        <begin position="39"/>
        <end position="61"/>
    </location>
</feature>
<gene>
    <name evidence="2" type="ORF">SAMN05421505_106176</name>
</gene>
<feature type="transmembrane region" description="Helical" evidence="1">
    <location>
        <begin position="186"/>
        <end position="205"/>
    </location>
</feature>
<name>A0A1G7W317_9ACTN</name>
<evidence type="ECO:0000256" key="1">
    <source>
        <dbReference type="SAM" id="Phobius"/>
    </source>
</evidence>
<keyword evidence="3" id="KW-1185">Reference proteome</keyword>
<feature type="transmembrane region" description="Helical" evidence="1">
    <location>
        <begin position="105"/>
        <end position="127"/>
    </location>
</feature>
<feature type="transmembrane region" description="Helical" evidence="1">
    <location>
        <begin position="6"/>
        <end position="27"/>
    </location>
</feature>
<dbReference type="EMBL" id="FNCN01000006">
    <property type="protein sequence ID" value="SDG66353.1"/>
    <property type="molecule type" value="Genomic_DNA"/>
</dbReference>
<evidence type="ECO:0000313" key="3">
    <source>
        <dbReference type="Proteomes" id="UP000198923"/>
    </source>
</evidence>
<feature type="transmembrane region" description="Helical" evidence="1">
    <location>
        <begin position="392"/>
        <end position="413"/>
    </location>
</feature>
<dbReference type="STRING" id="504805.SAMN05421505_106176"/>
<protein>
    <submittedName>
        <fullName evidence="2">ABC-2 type transport system permease protein</fullName>
    </submittedName>
</protein>
<organism evidence="2 3">
    <name type="scientific">Sinosporangium album</name>
    <dbReference type="NCBI Taxonomy" id="504805"/>
    <lineage>
        <taxon>Bacteria</taxon>
        <taxon>Bacillati</taxon>
        <taxon>Actinomycetota</taxon>
        <taxon>Actinomycetes</taxon>
        <taxon>Streptosporangiales</taxon>
        <taxon>Streptosporangiaceae</taxon>
        <taxon>Sinosporangium</taxon>
    </lineage>
</organism>
<feature type="transmembrane region" description="Helical" evidence="1">
    <location>
        <begin position="493"/>
        <end position="511"/>
    </location>
</feature>
<feature type="transmembrane region" description="Helical" evidence="1">
    <location>
        <begin position="235"/>
        <end position="262"/>
    </location>
</feature>
<feature type="transmembrane region" description="Helical" evidence="1">
    <location>
        <begin position="419"/>
        <end position="445"/>
    </location>
</feature>
<accession>A0A1G7W317</accession>
<keyword evidence="1" id="KW-0812">Transmembrane</keyword>
<feature type="transmembrane region" description="Helical" evidence="1">
    <location>
        <begin position="315"/>
        <end position="331"/>
    </location>
</feature>
<feature type="transmembrane region" description="Helical" evidence="1">
    <location>
        <begin position="343"/>
        <end position="364"/>
    </location>
</feature>
<feature type="transmembrane region" description="Helical" evidence="1">
    <location>
        <begin position="466"/>
        <end position="487"/>
    </location>
</feature>
<reference evidence="2 3" key="1">
    <citation type="submission" date="2016-10" db="EMBL/GenBank/DDBJ databases">
        <authorList>
            <person name="de Groot N.N."/>
        </authorList>
    </citation>
    <scope>NUCLEOTIDE SEQUENCE [LARGE SCALE GENOMIC DNA]</scope>
    <source>
        <strain evidence="2 3">CPCC 201354</strain>
    </source>
</reference>
<proteinExistence type="predicted"/>
<feature type="transmembrane region" description="Helical" evidence="1">
    <location>
        <begin position="73"/>
        <end position="93"/>
    </location>
</feature>